<sequence length="684" mass="76106">MIDLRCQPSSEIMPGLCLNNVGQDSTLGDSNVYNRNSWNKPIFHSFRTSQFLTKSNMASVTSLAHNSSYSHYMPAKPFTKSHSLSEVAKPKMNNNLWTRKSISTSFDVPRIILTPVNKFPLCTPFMPAGSYFDWSSTHVDKIVDAPMSPPLETLVPRDKMVPPVNISCSISSPVAADVRTVSLQPNHSPDSTVCCKSLQCSVWEDVNIPYLAINSSYKLPVSEAIMKNNSKKVVPVKSSSLGESNVASDYSDVTGGSKESKKKCPLDYEYSSFYDSQLNENGTRSCDIQNENREFGSISDNNTSQCSSKSINNLASILSAPRRTVKKGRPSSKKQKKRQREKRKQRSSPLLMDKQSMSSQTKDEIKQSHVDPTSLAFASDLTEKIDGILNSSLTSTAEFQKTKTKEFTSEKTSSKLCKITRMFFRLKSSSEEIDEIDGSSEWSVNKGVCISPINGYGFNFASNLDSIFKKKSIPSLKKVVHPEVNGTNLSSSVEYVENSVCESLSEDDGLEDSAEVSVTPASSEYITFDFSPCLSLDTLFPKKQNSKNQTAANRTEVAVPLVDDLPSADDSNLLVNGQDTDYETLNRINAQWNDNYPTAGFRSCSTISGDFIEDPSIKVHFASEPYLLTVHIVGTEERGGISHYALDRERFERRILESEQIISPVLDADHRAKILEYRRCHEEQ</sequence>
<feature type="compositionally biased region" description="Basic residues" evidence="1">
    <location>
        <begin position="323"/>
        <end position="346"/>
    </location>
</feature>
<accession>A0A0B7BHB3</accession>
<feature type="region of interest" description="Disordered" evidence="1">
    <location>
        <begin position="317"/>
        <end position="369"/>
    </location>
</feature>
<dbReference type="EMBL" id="HACG01044846">
    <property type="protein sequence ID" value="CEK91711.1"/>
    <property type="molecule type" value="Transcribed_RNA"/>
</dbReference>
<protein>
    <submittedName>
        <fullName evidence="2">Uncharacterized protein</fullName>
    </submittedName>
</protein>
<proteinExistence type="predicted"/>
<gene>
    <name evidence="2" type="primary">ORF184441</name>
</gene>
<dbReference type="AlphaFoldDB" id="A0A0B7BHB3"/>
<reference evidence="2" key="1">
    <citation type="submission" date="2014-12" db="EMBL/GenBank/DDBJ databases">
        <title>Insight into the proteome of Arion vulgaris.</title>
        <authorList>
            <person name="Aradska J."/>
            <person name="Bulat T."/>
            <person name="Smidak R."/>
            <person name="Sarate P."/>
            <person name="Gangsoo J."/>
            <person name="Sialana F."/>
            <person name="Bilban M."/>
            <person name="Lubec G."/>
        </authorList>
    </citation>
    <scope>NUCLEOTIDE SEQUENCE</scope>
    <source>
        <tissue evidence="2">Skin</tissue>
    </source>
</reference>
<organism evidence="2">
    <name type="scientific">Arion vulgaris</name>
    <dbReference type="NCBI Taxonomy" id="1028688"/>
    <lineage>
        <taxon>Eukaryota</taxon>
        <taxon>Metazoa</taxon>
        <taxon>Spiralia</taxon>
        <taxon>Lophotrochozoa</taxon>
        <taxon>Mollusca</taxon>
        <taxon>Gastropoda</taxon>
        <taxon>Heterobranchia</taxon>
        <taxon>Euthyneura</taxon>
        <taxon>Panpulmonata</taxon>
        <taxon>Eupulmonata</taxon>
        <taxon>Stylommatophora</taxon>
        <taxon>Helicina</taxon>
        <taxon>Arionoidea</taxon>
        <taxon>Arionidae</taxon>
        <taxon>Arion</taxon>
    </lineage>
</organism>
<feature type="region of interest" description="Disordered" evidence="1">
    <location>
        <begin position="236"/>
        <end position="261"/>
    </location>
</feature>
<name>A0A0B7BHB3_9EUPU</name>
<evidence type="ECO:0000256" key="1">
    <source>
        <dbReference type="SAM" id="MobiDB-lite"/>
    </source>
</evidence>
<evidence type="ECO:0000313" key="2">
    <source>
        <dbReference type="EMBL" id="CEK91711.1"/>
    </source>
</evidence>